<evidence type="ECO:0000256" key="2">
    <source>
        <dbReference type="ARBA" id="ARBA00006742"/>
    </source>
</evidence>
<feature type="transmembrane region" description="Helical" evidence="10">
    <location>
        <begin position="20"/>
        <end position="42"/>
    </location>
</feature>
<dbReference type="NCBIfam" id="TIGR00739">
    <property type="entry name" value="yajC"/>
    <property type="match status" value="1"/>
</dbReference>
<dbReference type="PANTHER" id="PTHR33909">
    <property type="entry name" value="SEC TRANSLOCON ACCESSORY COMPLEX SUBUNIT YAJC"/>
    <property type="match status" value="1"/>
</dbReference>
<keyword evidence="5 10" id="KW-0812">Transmembrane</keyword>
<keyword evidence="12" id="KW-1185">Reference proteome</keyword>
<evidence type="ECO:0000256" key="9">
    <source>
        <dbReference type="ARBA" id="ARBA00023136"/>
    </source>
</evidence>
<evidence type="ECO:0000256" key="7">
    <source>
        <dbReference type="ARBA" id="ARBA00022989"/>
    </source>
</evidence>
<evidence type="ECO:0000256" key="6">
    <source>
        <dbReference type="ARBA" id="ARBA00022927"/>
    </source>
</evidence>
<evidence type="ECO:0000256" key="4">
    <source>
        <dbReference type="ARBA" id="ARBA00022475"/>
    </source>
</evidence>
<name>C2BHC7_9FIRM</name>
<keyword evidence="9 10" id="KW-0472">Membrane</keyword>
<dbReference type="STRING" id="525254.HMPREF0072_1747"/>
<sequence>MVLSRIKKGGFMPAEIARTSLVLLVFIAIFGVISQILSHISLKKKKKYFEKLHKDLKPGKEVMLTGGIYGKIVSLNEETAIINVAKDVNMKVSRYSISEIIS</sequence>
<evidence type="ECO:0000256" key="8">
    <source>
        <dbReference type="ARBA" id="ARBA00023010"/>
    </source>
</evidence>
<keyword evidence="6" id="KW-0653">Protein transport</keyword>
<keyword evidence="3" id="KW-0813">Transport</keyword>
<dbReference type="AlphaFoldDB" id="C2BHC7"/>
<comment type="similarity">
    <text evidence="2">Belongs to the YajC family.</text>
</comment>
<comment type="caution">
    <text evidence="11">The sequence shown here is derived from an EMBL/GenBank/DDBJ whole genome shotgun (WGS) entry which is preliminary data.</text>
</comment>
<dbReference type="HOGENOM" id="CLU_116157_6_0_9"/>
<dbReference type="Proteomes" id="UP000005984">
    <property type="component" value="Unassembled WGS sequence"/>
</dbReference>
<accession>C2BHC7</accession>
<keyword evidence="7 10" id="KW-1133">Transmembrane helix</keyword>
<evidence type="ECO:0000313" key="11">
    <source>
        <dbReference type="EMBL" id="EEI85770.1"/>
    </source>
</evidence>
<evidence type="ECO:0000256" key="10">
    <source>
        <dbReference type="SAM" id="Phobius"/>
    </source>
</evidence>
<organism evidence="11 12">
    <name type="scientific">Anaerococcus lactolyticus ATCC 51172</name>
    <dbReference type="NCBI Taxonomy" id="525254"/>
    <lineage>
        <taxon>Bacteria</taxon>
        <taxon>Bacillati</taxon>
        <taxon>Bacillota</taxon>
        <taxon>Tissierellia</taxon>
        <taxon>Tissierellales</taxon>
        <taxon>Peptoniphilaceae</taxon>
        <taxon>Anaerococcus</taxon>
    </lineage>
</organism>
<dbReference type="GO" id="GO:0015031">
    <property type="term" value="P:protein transport"/>
    <property type="evidence" value="ECO:0007669"/>
    <property type="project" value="UniProtKB-KW"/>
</dbReference>
<keyword evidence="4" id="KW-1003">Cell membrane</keyword>
<dbReference type="InterPro" id="IPR003849">
    <property type="entry name" value="Preprotein_translocase_YajC"/>
</dbReference>
<reference evidence="11 12" key="1">
    <citation type="submission" date="2008-10" db="EMBL/GenBank/DDBJ databases">
        <authorList>
            <person name="Qin X."/>
            <person name="Bachman B."/>
            <person name="Battles P."/>
            <person name="Bell A."/>
            <person name="Bess C."/>
            <person name="Bickham C."/>
            <person name="Chaboub L."/>
            <person name="Chen D."/>
            <person name="Coyle M."/>
            <person name="Deiros D.R."/>
            <person name="Dinh H."/>
            <person name="Forbes L."/>
            <person name="Fowler G."/>
            <person name="Francisco L."/>
            <person name="Fu Q."/>
            <person name="Gubbala S."/>
            <person name="Hale W."/>
            <person name="Han Y."/>
            <person name="Hemphill L."/>
            <person name="Highlander S.K."/>
            <person name="Hirani K."/>
            <person name="Hogues M."/>
            <person name="Jackson L."/>
            <person name="Jakkamsetti A."/>
            <person name="Javaid M."/>
            <person name="Jiang H."/>
            <person name="Korchina V."/>
            <person name="Kovar C."/>
            <person name="Lara F."/>
            <person name="Lee S."/>
            <person name="Mata R."/>
            <person name="Mathew T."/>
            <person name="Moen C."/>
            <person name="Morales K."/>
            <person name="Munidasa M."/>
            <person name="Nazareth L."/>
            <person name="Ngo R."/>
            <person name="Nguyen L."/>
            <person name="Okwuonu G."/>
            <person name="Ongeri F."/>
            <person name="Patil S."/>
            <person name="Petrosino J."/>
            <person name="Pham C."/>
            <person name="Pham P."/>
            <person name="Pu L.-L."/>
            <person name="Puazo M."/>
            <person name="Raj R."/>
            <person name="Reid J."/>
            <person name="Rouhana J."/>
            <person name="Saada N."/>
            <person name="Shang Y."/>
            <person name="Simmons D."/>
            <person name="Thornton R."/>
            <person name="Warren J."/>
            <person name="Weissenberger G."/>
            <person name="Zhang J."/>
            <person name="Zhang L."/>
            <person name="Zhou C."/>
            <person name="Zhu D."/>
            <person name="Muzny D."/>
            <person name="Worley K."/>
            <person name="Gibbs R."/>
        </authorList>
    </citation>
    <scope>NUCLEOTIDE SEQUENCE [LARGE SCALE GENOMIC DNA]</scope>
    <source>
        <strain evidence="11 12">ATCC 51172</strain>
    </source>
</reference>
<evidence type="ECO:0000256" key="1">
    <source>
        <dbReference type="ARBA" id="ARBA00004162"/>
    </source>
</evidence>
<dbReference type="EMBL" id="ABYO01000247">
    <property type="protein sequence ID" value="EEI85770.1"/>
    <property type="molecule type" value="Genomic_DNA"/>
</dbReference>
<dbReference type="SMART" id="SM01323">
    <property type="entry name" value="YajC"/>
    <property type="match status" value="1"/>
</dbReference>
<dbReference type="eggNOG" id="COG1862">
    <property type="taxonomic scope" value="Bacteria"/>
</dbReference>
<gene>
    <name evidence="11" type="primary">yajC</name>
    <name evidence="11" type="ORF">HMPREF0072_1747</name>
</gene>
<proteinExistence type="inferred from homology"/>
<keyword evidence="8" id="KW-0811">Translocation</keyword>
<comment type="subcellular location">
    <subcellularLocation>
        <location evidence="1">Cell membrane</location>
        <topology evidence="1">Single-pass membrane protein</topology>
    </subcellularLocation>
</comment>
<protein>
    <submittedName>
        <fullName evidence="11">Preprotein translocase, YajC subunit</fullName>
    </submittedName>
</protein>
<dbReference type="Pfam" id="PF02699">
    <property type="entry name" value="YajC"/>
    <property type="match status" value="1"/>
</dbReference>
<evidence type="ECO:0000313" key="12">
    <source>
        <dbReference type="Proteomes" id="UP000005984"/>
    </source>
</evidence>
<evidence type="ECO:0000256" key="5">
    <source>
        <dbReference type="ARBA" id="ARBA00022692"/>
    </source>
</evidence>
<dbReference type="PANTHER" id="PTHR33909:SF1">
    <property type="entry name" value="SEC TRANSLOCON ACCESSORY COMPLEX SUBUNIT YAJC"/>
    <property type="match status" value="1"/>
</dbReference>
<dbReference type="GO" id="GO:0005886">
    <property type="term" value="C:plasma membrane"/>
    <property type="evidence" value="ECO:0007669"/>
    <property type="project" value="UniProtKB-SubCell"/>
</dbReference>
<evidence type="ECO:0000256" key="3">
    <source>
        <dbReference type="ARBA" id="ARBA00022448"/>
    </source>
</evidence>